<dbReference type="InterPro" id="IPR007269">
    <property type="entry name" value="ICMT_MeTrfase"/>
</dbReference>
<protein>
    <submittedName>
        <fullName evidence="6">Isoprenylcysteine carboxylmethyltransferase family protein</fullName>
    </submittedName>
</protein>
<feature type="transmembrane region" description="Helical" evidence="5">
    <location>
        <begin position="138"/>
        <end position="157"/>
    </location>
</feature>
<dbReference type="InterPro" id="IPR052527">
    <property type="entry name" value="Metal_cation-efflux_comp"/>
</dbReference>
<dbReference type="GO" id="GO:0016020">
    <property type="term" value="C:membrane"/>
    <property type="evidence" value="ECO:0007669"/>
    <property type="project" value="UniProtKB-SubCell"/>
</dbReference>
<keyword evidence="3 5" id="KW-1133">Transmembrane helix</keyword>
<feature type="transmembrane region" description="Helical" evidence="5">
    <location>
        <begin position="67"/>
        <end position="87"/>
    </location>
</feature>
<reference evidence="6" key="1">
    <citation type="journal article" date="2020" name="mSystems">
        <title>Genome- and Community-Level Interaction Insights into Carbon Utilization and Element Cycling Functions of Hydrothermarchaeota in Hydrothermal Sediment.</title>
        <authorList>
            <person name="Zhou Z."/>
            <person name="Liu Y."/>
            <person name="Xu W."/>
            <person name="Pan J."/>
            <person name="Luo Z.H."/>
            <person name="Li M."/>
        </authorList>
    </citation>
    <scope>NUCLEOTIDE SEQUENCE [LARGE SCALE GENOMIC DNA]</scope>
    <source>
        <strain evidence="6">HyVt-389</strain>
    </source>
</reference>
<dbReference type="GO" id="GO:0004671">
    <property type="term" value="F:protein C-terminal S-isoprenylcysteine carboxyl O-methyltransferase activity"/>
    <property type="evidence" value="ECO:0007669"/>
    <property type="project" value="InterPro"/>
</dbReference>
<evidence type="ECO:0000256" key="3">
    <source>
        <dbReference type="ARBA" id="ARBA00022989"/>
    </source>
</evidence>
<dbReference type="EMBL" id="DRIH01000041">
    <property type="protein sequence ID" value="HEC67429.1"/>
    <property type="molecule type" value="Genomic_DNA"/>
</dbReference>
<comment type="subcellular location">
    <subcellularLocation>
        <location evidence="1">Membrane</location>
        <topology evidence="1">Multi-pass membrane protein</topology>
    </subcellularLocation>
</comment>
<dbReference type="AlphaFoldDB" id="A0A7C1ZMJ9"/>
<organism evidence="6">
    <name type="scientific">Desulfofervidus auxilii</name>
    <dbReference type="NCBI Taxonomy" id="1621989"/>
    <lineage>
        <taxon>Bacteria</taxon>
        <taxon>Pseudomonadati</taxon>
        <taxon>Thermodesulfobacteriota</taxon>
        <taxon>Candidatus Desulfofervidia</taxon>
        <taxon>Candidatus Desulfofervidales</taxon>
        <taxon>Candidatus Desulfofervidaceae</taxon>
        <taxon>Candidatus Desulfofervidus</taxon>
    </lineage>
</organism>
<evidence type="ECO:0000256" key="2">
    <source>
        <dbReference type="ARBA" id="ARBA00022692"/>
    </source>
</evidence>
<evidence type="ECO:0000256" key="5">
    <source>
        <dbReference type="SAM" id="Phobius"/>
    </source>
</evidence>
<dbReference type="Proteomes" id="UP000885738">
    <property type="component" value="Unassembled WGS sequence"/>
</dbReference>
<name>A0A7C1ZMJ9_DESA2</name>
<gene>
    <name evidence="6" type="ORF">ENI35_01225</name>
</gene>
<sequence>MAFTIFVVTFVFVACSQRVYEILFMYKKSEAGEIFARWTIFALAVAYGMFCCSAIAEYFLVPRKINFIITALGVGIYFICLIIRYWAIKSLGKFRSIHIEIRKTHEVIKQGPYKYVRHPIYIEMIFESLSIPLALNSFYTILLVILTYVPLVILRAYMEDRKMLKKLGERYHRYCKQTGAFIPVKRSIRE</sequence>
<keyword evidence="2 5" id="KW-0812">Transmembrane</keyword>
<evidence type="ECO:0000313" key="6">
    <source>
        <dbReference type="EMBL" id="HEC67429.1"/>
    </source>
</evidence>
<proteinExistence type="predicted"/>
<dbReference type="PANTHER" id="PTHR43847">
    <property type="entry name" value="BLL3993 PROTEIN"/>
    <property type="match status" value="1"/>
</dbReference>
<accession>A0A7C1ZMJ9</accession>
<evidence type="ECO:0000256" key="4">
    <source>
        <dbReference type="ARBA" id="ARBA00023136"/>
    </source>
</evidence>
<dbReference type="Gene3D" id="1.20.120.1630">
    <property type="match status" value="1"/>
</dbReference>
<feature type="transmembrane region" description="Helical" evidence="5">
    <location>
        <begin position="40"/>
        <end position="60"/>
    </location>
</feature>
<dbReference type="PANTHER" id="PTHR43847:SF1">
    <property type="entry name" value="BLL3993 PROTEIN"/>
    <property type="match status" value="1"/>
</dbReference>
<comment type="caution">
    <text evidence="6">The sequence shown here is derived from an EMBL/GenBank/DDBJ whole genome shotgun (WGS) entry which is preliminary data.</text>
</comment>
<keyword evidence="4 5" id="KW-0472">Membrane</keyword>
<evidence type="ECO:0000256" key="1">
    <source>
        <dbReference type="ARBA" id="ARBA00004141"/>
    </source>
</evidence>
<dbReference type="Pfam" id="PF04140">
    <property type="entry name" value="ICMT"/>
    <property type="match status" value="1"/>
</dbReference>